<comment type="caution">
    <text evidence="7">The sequence shown here is derived from an EMBL/GenBank/DDBJ whole genome shotgun (WGS) entry which is preliminary data.</text>
</comment>
<keyword evidence="5" id="KW-0233">DNA recombination</keyword>
<evidence type="ECO:0000256" key="1">
    <source>
        <dbReference type="ARBA" id="ARBA00002190"/>
    </source>
</evidence>
<reference evidence="7 8" key="1">
    <citation type="submission" date="2018-06" db="EMBL/GenBank/DDBJ databases">
        <title>Sphaerisporangium craniellae sp. nov., isolated from a marine sponge in the South China Sea.</title>
        <authorList>
            <person name="Li L."/>
        </authorList>
    </citation>
    <scope>NUCLEOTIDE SEQUENCE [LARGE SCALE GENOMIC DNA]</scope>
    <source>
        <strain evidence="7 8">LHW63015</strain>
    </source>
</reference>
<dbReference type="GO" id="GO:0006313">
    <property type="term" value="P:DNA transposition"/>
    <property type="evidence" value="ECO:0007669"/>
    <property type="project" value="InterPro"/>
</dbReference>
<dbReference type="PANTHER" id="PTHR33217">
    <property type="entry name" value="TRANSPOSASE FOR INSERTION SEQUENCE ELEMENT IS1081"/>
    <property type="match status" value="1"/>
</dbReference>
<name>A0A366M7F4_9ACTN</name>
<dbReference type="PROSITE" id="PS01007">
    <property type="entry name" value="TRANSPOSASE_MUTATOR"/>
    <property type="match status" value="1"/>
</dbReference>
<keyword evidence="4" id="KW-0238">DNA-binding</keyword>
<feature type="region of interest" description="Disordered" evidence="6">
    <location>
        <begin position="38"/>
        <end position="61"/>
    </location>
</feature>
<dbReference type="EMBL" id="QMEY01000001">
    <property type="protein sequence ID" value="RBQ22126.1"/>
    <property type="molecule type" value="Genomic_DNA"/>
</dbReference>
<dbReference type="AlphaFoldDB" id="A0A366M7F4"/>
<keyword evidence="8" id="KW-1185">Reference proteome</keyword>
<evidence type="ECO:0000256" key="4">
    <source>
        <dbReference type="ARBA" id="ARBA00023125"/>
    </source>
</evidence>
<comment type="similarity">
    <text evidence="2">Belongs to the transposase mutator family.</text>
</comment>
<sequence length="500" mass="54544">MSRGRSLYASGGASTMTNTRGTAALTSGFTQAHEQTGNLARAAHHSGQESAHPGQEPPLRDLLGDQVLDLLLERSRDRAGGLRLTGQGSMLGELVKAVLERALEAEISSHLGYGKHEVAGHGTGNSRNGKIGKTVQTGVGPVRLAVPRDRAGTFEPVLVPKRAGRISGGLDDMIISLYAHGMSVRDIQHHLRQVYDTELSHEAISNITDAVLEEVRAWQARPLEAVYPVLFLDAIVVKVRDNHVVQAKPAYLAVGIDAEGAKHVLGIWLAKTPTESATAGESARFWASVMGDLKNRGVRDVLIACTDGLNGFEDAVHMAFPHTIVQTCVVHLIRNALRPVARRDRAAVAAELKKIYTAPTEQAAFDALADFAASTWGQRYPQAGRVFEAAWDRFTPFFAFTPAVRRLLYTTNGIESLNYQLRKVTKARGHFPGDDAVVKLLWLAIINIEDKRARERAAHKEKTGRVKSSPGTARLIEGQRTIGWREALIELDIAYPGRIR</sequence>
<dbReference type="GO" id="GO:0003677">
    <property type="term" value="F:DNA binding"/>
    <property type="evidence" value="ECO:0007669"/>
    <property type="project" value="UniProtKB-KW"/>
</dbReference>
<evidence type="ECO:0000313" key="7">
    <source>
        <dbReference type="EMBL" id="RBQ22126.1"/>
    </source>
</evidence>
<evidence type="ECO:0000256" key="5">
    <source>
        <dbReference type="ARBA" id="ARBA00023172"/>
    </source>
</evidence>
<dbReference type="NCBIfam" id="NF033543">
    <property type="entry name" value="transpos_IS256"/>
    <property type="match status" value="1"/>
</dbReference>
<gene>
    <name evidence="7" type="ORF">DP939_05575</name>
</gene>
<protein>
    <submittedName>
        <fullName evidence="7">IS256 family transposase</fullName>
    </submittedName>
</protein>
<evidence type="ECO:0000256" key="3">
    <source>
        <dbReference type="ARBA" id="ARBA00022578"/>
    </source>
</evidence>
<evidence type="ECO:0000256" key="2">
    <source>
        <dbReference type="ARBA" id="ARBA00010961"/>
    </source>
</evidence>
<keyword evidence="3" id="KW-0815">Transposition</keyword>
<dbReference type="InterPro" id="IPR001207">
    <property type="entry name" value="Transposase_mutator"/>
</dbReference>
<organism evidence="7 8">
    <name type="scientific">Spongiactinospora rosea</name>
    <dbReference type="NCBI Taxonomy" id="2248750"/>
    <lineage>
        <taxon>Bacteria</taxon>
        <taxon>Bacillati</taxon>
        <taxon>Actinomycetota</taxon>
        <taxon>Actinomycetes</taxon>
        <taxon>Streptosporangiales</taxon>
        <taxon>Streptosporangiaceae</taxon>
        <taxon>Spongiactinospora</taxon>
    </lineage>
</organism>
<dbReference type="Proteomes" id="UP000253303">
    <property type="component" value="Unassembled WGS sequence"/>
</dbReference>
<dbReference type="PANTHER" id="PTHR33217:SF8">
    <property type="entry name" value="MUTATOR FAMILY TRANSPOSASE"/>
    <property type="match status" value="1"/>
</dbReference>
<dbReference type="Pfam" id="PF00872">
    <property type="entry name" value="Transposase_mut"/>
    <property type="match status" value="1"/>
</dbReference>
<evidence type="ECO:0000313" key="8">
    <source>
        <dbReference type="Proteomes" id="UP000253303"/>
    </source>
</evidence>
<dbReference type="GO" id="GO:0004803">
    <property type="term" value="F:transposase activity"/>
    <property type="evidence" value="ECO:0007669"/>
    <property type="project" value="InterPro"/>
</dbReference>
<accession>A0A366M7F4</accession>
<evidence type="ECO:0000256" key="6">
    <source>
        <dbReference type="SAM" id="MobiDB-lite"/>
    </source>
</evidence>
<comment type="function">
    <text evidence="1">Required for the transposition of the insertion element.</text>
</comment>
<proteinExistence type="inferred from homology"/>